<accession>A0ABU8HC30</accession>
<keyword evidence="2" id="KW-1185">Reference proteome</keyword>
<organism evidence="1 2">
    <name type="scientific">Bacillus spongiae</name>
    <dbReference type="NCBI Taxonomy" id="2683610"/>
    <lineage>
        <taxon>Bacteria</taxon>
        <taxon>Bacillati</taxon>
        <taxon>Bacillota</taxon>
        <taxon>Bacilli</taxon>
        <taxon>Bacillales</taxon>
        <taxon>Bacillaceae</taxon>
        <taxon>Bacillus</taxon>
    </lineage>
</organism>
<dbReference type="Proteomes" id="UP001312865">
    <property type="component" value="Unassembled WGS sequence"/>
</dbReference>
<dbReference type="InterPro" id="IPR019683">
    <property type="entry name" value="SirA"/>
</dbReference>
<dbReference type="InterPro" id="IPR038449">
    <property type="entry name" value="SirA_sf"/>
</dbReference>
<protein>
    <submittedName>
        <fullName evidence="1">Sporulation inhibitor of replication protein SirA</fullName>
    </submittedName>
</protein>
<dbReference type="RefSeq" id="WP_336586166.1">
    <property type="nucleotide sequence ID" value="NZ_JBBAXC010000004.1"/>
</dbReference>
<name>A0ABU8HC30_9BACI</name>
<dbReference type="Gene3D" id="3.30.310.250">
    <property type="entry name" value="Sporulation inhibitor of replication protein SirA"/>
    <property type="match status" value="1"/>
</dbReference>
<reference evidence="1 2" key="1">
    <citation type="journal article" date="2018" name="J. Microbiol.">
        <title>Bacillus spongiae sp. nov., isolated from sponge of Jeju Island.</title>
        <authorList>
            <person name="Lee G.E."/>
            <person name="Im W.T."/>
            <person name="Park J.S."/>
        </authorList>
    </citation>
    <scope>NUCLEOTIDE SEQUENCE [LARGE SCALE GENOMIC DNA]</scope>
    <source>
        <strain evidence="1 2">135PIL107-10</strain>
    </source>
</reference>
<proteinExistence type="predicted"/>
<dbReference type="Pfam" id="PF10747">
    <property type="entry name" value="SirA"/>
    <property type="match status" value="1"/>
</dbReference>
<evidence type="ECO:0000313" key="2">
    <source>
        <dbReference type="Proteomes" id="UP001312865"/>
    </source>
</evidence>
<evidence type="ECO:0000313" key="1">
    <source>
        <dbReference type="EMBL" id="MEI5906733.1"/>
    </source>
</evidence>
<dbReference type="EMBL" id="JBBAXC010000004">
    <property type="protein sequence ID" value="MEI5906733.1"/>
    <property type="molecule type" value="Genomic_DNA"/>
</dbReference>
<sequence>MIRSFSIYWIQDEVAAYFYGRERLFFTLFNDYQQAEGVLKQMLKQQIEYITKPLPYLLTHRLIQQCLLQKKLLQNKNQYLIHYPEYNSSACLEIYDRCFHIHAEGMYDAEAVFFEILKKFEGKLLAIDLENEQFGWIKPIKERKFVY</sequence>
<gene>
    <name evidence="1" type="primary">sirA</name>
    <name evidence="1" type="ORF">WAK64_06635</name>
</gene>
<comment type="caution">
    <text evidence="1">The sequence shown here is derived from an EMBL/GenBank/DDBJ whole genome shotgun (WGS) entry which is preliminary data.</text>
</comment>